<dbReference type="EMBL" id="UGCP01000002">
    <property type="protein sequence ID" value="STI85298.1"/>
    <property type="molecule type" value="Genomic_DNA"/>
</dbReference>
<gene>
    <name evidence="1" type="primary">hisH_2</name>
    <name evidence="1" type="ORF">NCTC8622_04382</name>
</gene>
<keyword evidence="1" id="KW-0808">Transferase</keyword>
<dbReference type="Proteomes" id="UP000254079">
    <property type="component" value="Unassembled WGS sequence"/>
</dbReference>
<accession>A0A376U8B8</accession>
<evidence type="ECO:0000313" key="2">
    <source>
        <dbReference type="Proteomes" id="UP000254079"/>
    </source>
</evidence>
<evidence type="ECO:0000313" key="1">
    <source>
        <dbReference type="EMBL" id="STI85298.1"/>
    </source>
</evidence>
<dbReference type="EC" id="2.4.2.-" evidence="1"/>
<protein>
    <submittedName>
        <fullName evidence="1">Imidazole glycerol phosphate synthase subunit</fullName>
        <ecNumber evidence="1">2.4.2.-</ecNumber>
    </submittedName>
</protein>
<proteinExistence type="predicted"/>
<reference evidence="1 2" key="1">
    <citation type="submission" date="2018-06" db="EMBL/GenBank/DDBJ databases">
        <authorList>
            <consortium name="Pathogen Informatics"/>
            <person name="Doyle S."/>
        </authorList>
    </citation>
    <scope>NUCLEOTIDE SEQUENCE [LARGE SCALE GENOMIC DNA]</scope>
    <source>
        <strain evidence="1 2">NCTC8622</strain>
    </source>
</reference>
<keyword evidence="1" id="KW-0328">Glycosyltransferase</keyword>
<dbReference type="GO" id="GO:0016757">
    <property type="term" value="F:glycosyltransferase activity"/>
    <property type="evidence" value="ECO:0007669"/>
    <property type="project" value="UniProtKB-KW"/>
</dbReference>
<organism evidence="1 2">
    <name type="scientific">Escherichia coli</name>
    <dbReference type="NCBI Taxonomy" id="562"/>
    <lineage>
        <taxon>Bacteria</taxon>
        <taxon>Pseudomonadati</taxon>
        <taxon>Pseudomonadota</taxon>
        <taxon>Gammaproteobacteria</taxon>
        <taxon>Enterobacterales</taxon>
        <taxon>Enterobacteriaceae</taxon>
        <taxon>Escherichia</taxon>
    </lineage>
</organism>
<sequence length="77" mass="8570">MNVVILDTGCANLNSVKSAIARHGYEPKVSRDPTSCCWPINYFYPALAPRKQRWIRCVSASCLISSKPVPNRCWASA</sequence>
<name>A0A376U8B8_ECOLX</name>
<dbReference type="AlphaFoldDB" id="A0A376U8B8"/>